<gene>
    <name evidence="1" type="ORF">ACHE_40115S</name>
</gene>
<name>A0A7R7VMW9_ASPCH</name>
<dbReference type="EMBL" id="AP024419">
    <property type="protein sequence ID" value="BCR87551.1"/>
    <property type="molecule type" value="Genomic_DNA"/>
</dbReference>
<organism evidence="1 2">
    <name type="scientific">Aspergillus chevalieri</name>
    <name type="common">Eurotium chevalieri</name>
    <dbReference type="NCBI Taxonomy" id="182096"/>
    <lineage>
        <taxon>Eukaryota</taxon>
        <taxon>Fungi</taxon>
        <taxon>Dikarya</taxon>
        <taxon>Ascomycota</taxon>
        <taxon>Pezizomycotina</taxon>
        <taxon>Eurotiomycetes</taxon>
        <taxon>Eurotiomycetidae</taxon>
        <taxon>Eurotiales</taxon>
        <taxon>Aspergillaceae</taxon>
        <taxon>Aspergillus</taxon>
        <taxon>Aspergillus subgen. Aspergillus</taxon>
    </lineage>
</organism>
<reference evidence="1" key="1">
    <citation type="submission" date="2021-01" db="EMBL/GenBank/DDBJ databases">
        <authorList>
            <consortium name="Aspergillus chevalieri M1 genome sequencing consortium"/>
            <person name="Kazuki M."/>
            <person name="Futagami T."/>
        </authorList>
    </citation>
    <scope>NUCLEOTIDE SEQUENCE</scope>
    <source>
        <strain evidence="1">M1</strain>
    </source>
</reference>
<accession>A0A7R7VMW9</accession>
<dbReference type="Proteomes" id="UP000637239">
    <property type="component" value="Chromosome 4"/>
</dbReference>
<dbReference type="GeneID" id="66981910"/>
<evidence type="ECO:0000313" key="1">
    <source>
        <dbReference type="EMBL" id="BCR87551.1"/>
    </source>
</evidence>
<dbReference type="AlphaFoldDB" id="A0A7R7VMW9"/>
<proteinExistence type="predicted"/>
<sequence>MISAIIAEMAWIFTKSSERIPKLVPLPPLFNDTPEIAISILHTHHRTLAEAIYPHTSIESTDAKSNSTVFVIHAPGYPQRITVTLKNFMDGLSILEEGSFGPGMRMAMRWKLADGGAEFLPGTQCLEESGHLSCYRLLTPIPESFTHEYHFKTIILWTLLHQMSIGERVKARSAGVALTWGKSGDRKEKSE</sequence>
<evidence type="ECO:0000313" key="2">
    <source>
        <dbReference type="Proteomes" id="UP000637239"/>
    </source>
</evidence>
<dbReference type="KEGG" id="ache:ACHE_40115S"/>
<keyword evidence="2" id="KW-1185">Reference proteome</keyword>
<protein>
    <submittedName>
        <fullName evidence="1">Uncharacterized protein</fullName>
    </submittedName>
</protein>
<reference evidence="1" key="2">
    <citation type="submission" date="2021-02" db="EMBL/GenBank/DDBJ databases">
        <title>Aspergillus chevalieri M1 genome sequence.</title>
        <authorList>
            <person name="Kadooka C."/>
            <person name="Mori K."/>
            <person name="Futagami T."/>
        </authorList>
    </citation>
    <scope>NUCLEOTIDE SEQUENCE</scope>
    <source>
        <strain evidence="1">M1</strain>
    </source>
</reference>
<dbReference type="RefSeq" id="XP_043136073.1">
    <property type="nucleotide sequence ID" value="XM_043278278.1"/>
</dbReference>